<dbReference type="SUPFAM" id="SSF55920">
    <property type="entry name" value="Creatinase/aminopeptidase"/>
    <property type="match status" value="1"/>
</dbReference>
<evidence type="ECO:0000313" key="3">
    <source>
        <dbReference type="Proteomes" id="UP001232973"/>
    </source>
</evidence>
<keyword evidence="2" id="KW-0031">Aminopeptidase</keyword>
<comment type="caution">
    <text evidence="2">The sequence shown here is derived from an EMBL/GenBank/DDBJ whole genome shotgun (WGS) entry which is preliminary data.</text>
</comment>
<feature type="domain" description="Peptidase M24" evidence="1">
    <location>
        <begin position="242"/>
        <end position="360"/>
    </location>
</feature>
<dbReference type="SUPFAM" id="SSF53092">
    <property type="entry name" value="Creatinase/prolidase N-terminal domain"/>
    <property type="match status" value="1"/>
</dbReference>
<reference evidence="2 3" key="1">
    <citation type="submission" date="2023-07" db="EMBL/GenBank/DDBJ databases">
        <title>Genomic Encyclopedia of Type Strains, Phase IV (KMG-IV): sequencing the most valuable type-strain genomes for metagenomic binning, comparative biology and taxonomic classification.</title>
        <authorList>
            <person name="Goeker M."/>
        </authorList>
    </citation>
    <scope>NUCLEOTIDE SEQUENCE [LARGE SCALE GENOMIC DNA]</scope>
    <source>
        <strain evidence="2 3">DSM 4006</strain>
    </source>
</reference>
<dbReference type="RefSeq" id="WP_274457014.1">
    <property type="nucleotide sequence ID" value="NZ_CP067097.1"/>
</dbReference>
<organism evidence="2 3">
    <name type="scientific">Alicyclobacillus cycloheptanicus</name>
    <dbReference type="NCBI Taxonomy" id="1457"/>
    <lineage>
        <taxon>Bacteria</taxon>
        <taxon>Bacillati</taxon>
        <taxon>Bacillota</taxon>
        <taxon>Bacilli</taxon>
        <taxon>Bacillales</taxon>
        <taxon>Alicyclobacillaceae</taxon>
        <taxon>Alicyclobacillus</taxon>
    </lineage>
</organism>
<dbReference type="InterPro" id="IPR029149">
    <property type="entry name" value="Creatin/AminoP/Spt16_N"/>
</dbReference>
<dbReference type="InterPro" id="IPR000994">
    <property type="entry name" value="Pept_M24"/>
</dbReference>
<dbReference type="GO" id="GO:0004177">
    <property type="term" value="F:aminopeptidase activity"/>
    <property type="evidence" value="ECO:0007669"/>
    <property type="project" value="UniProtKB-KW"/>
</dbReference>
<name>A0ABT9XMT1_9BACL</name>
<gene>
    <name evidence="2" type="ORF">J2S03_003393</name>
</gene>
<keyword evidence="3" id="KW-1185">Reference proteome</keyword>
<accession>A0ABT9XMT1</accession>
<proteinExistence type="predicted"/>
<protein>
    <submittedName>
        <fullName evidence="2">Xaa-Pro aminopeptidase</fullName>
    </submittedName>
</protein>
<dbReference type="Proteomes" id="UP001232973">
    <property type="component" value="Unassembled WGS sequence"/>
</dbReference>
<dbReference type="Pfam" id="PF00557">
    <property type="entry name" value="Peptidase_M24"/>
    <property type="match status" value="1"/>
</dbReference>
<keyword evidence="2" id="KW-0378">Hydrolase</keyword>
<evidence type="ECO:0000259" key="1">
    <source>
        <dbReference type="Pfam" id="PF00557"/>
    </source>
</evidence>
<dbReference type="EMBL" id="JAUSTP010000050">
    <property type="protein sequence ID" value="MDQ0191522.1"/>
    <property type="molecule type" value="Genomic_DNA"/>
</dbReference>
<dbReference type="InterPro" id="IPR036005">
    <property type="entry name" value="Creatinase/aminopeptidase-like"/>
</dbReference>
<dbReference type="Gene3D" id="3.90.230.10">
    <property type="entry name" value="Creatinase/methionine aminopeptidase superfamily"/>
    <property type="match status" value="1"/>
</dbReference>
<evidence type="ECO:0000313" key="2">
    <source>
        <dbReference type="EMBL" id="MDQ0191522.1"/>
    </source>
</evidence>
<sequence length="395" mass="43927">MQTVLPVVLHGSTCWDDERLPVDEFEHRLRHVRLEMIRLGMDGLVIYGDRVDYSLLTYLTHYIPKHSSAILLVPVVGEPTMIAKVAGTRDIPSIRQLTWLADLRTANNIKKDVQEFYENISAGGKAVQIGAVGLGRMKQPMYQDVMAGLDTETVPSYDSEFEHLLCQKRPREVAVMREAASILGSSVASMKEAMSRGCGVVISVLEAERTARNLGAQDVRILYSLDRGQTFEPFITTSEVRNDPLVTYFAVEFRGYWAEGMVSLTQNERPIDKTARQLLAFLEKSLVPGVSIPDIVGKVQTMVAPYHLHRLVQGGFGHAIGLSVEEQPYLRGTAGLYVPDSAGDSIIEKNQVYSIYIGLTDGQSENSLMSRMVLVQEHQNEILWSEHLPVGGSTH</sequence>
<keyword evidence="2" id="KW-0645">Protease</keyword>